<reference evidence="2" key="1">
    <citation type="submission" date="2020-10" db="EMBL/GenBank/DDBJ databases">
        <authorList>
            <person name="Han B."/>
            <person name="Lu T."/>
            <person name="Zhao Q."/>
            <person name="Huang X."/>
            <person name="Zhao Y."/>
        </authorList>
    </citation>
    <scope>NUCLEOTIDE SEQUENCE</scope>
</reference>
<dbReference type="OrthoDB" id="677015at2759"/>
<keyword evidence="1" id="KW-0472">Membrane</keyword>
<dbReference type="EMBL" id="CAJGYO010000018">
    <property type="protein sequence ID" value="CAD6337945.1"/>
    <property type="molecule type" value="Genomic_DNA"/>
</dbReference>
<comment type="caution">
    <text evidence="2">The sequence shown here is derived from an EMBL/GenBank/DDBJ whole genome shotgun (WGS) entry which is preliminary data.</text>
</comment>
<sequence length="202" mass="21436">MASPSPLSSASRLRALNPKHYILLALTATLAVAVVVTVFFIVLSPARIHFSATNASSSYAGDGGVLLNLTLASNNTSRRAAVRYQSMFVDVSNNTGPHPYWIRANVTPTTGVLAQWQPRASVATVTATVQVGAGSTKAFTGNMTSHRFSVKVTAVARFKVGIARTRLYDIMVVCRPIDFFPRDSSSRASAAASAAQPVAYCV</sequence>
<protein>
    <recommendedName>
        <fullName evidence="4">Late embryogenesis abundant protein LEA-2 subgroup domain-containing protein</fullName>
    </recommendedName>
</protein>
<keyword evidence="3" id="KW-1185">Reference proteome</keyword>
<organism evidence="2 3">
    <name type="scientific">Miscanthus lutarioriparius</name>
    <dbReference type="NCBI Taxonomy" id="422564"/>
    <lineage>
        <taxon>Eukaryota</taxon>
        <taxon>Viridiplantae</taxon>
        <taxon>Streptophyta</taxon>
        <taxon>Embryophyta</taxon>
        <taxon>Tracheophyta</taxon>
        <taxon>Spermatophyta</taxon>
        <taxon>Magnoliopsida</taxon>
        <taxon>Liliopsida</taxon>
        <taxon>Poales</taxon>
        <taxon>Poaceae</taxon>
        <taxon>PACMAD clade</taxon>
        <taxon>Panicoideae</taxon>
        <taxon>Andropogonodae</taxon>
        <taxon>Andropogoneae</taxon>
        <taxon>Saccharinae</taxon>
        <taxon>Miscanthus</taxon>
    </lineage>
</organism>
<dbReference type="Proteomes" id="UP000604825">
    <property type="component" value="Unassembled WGS sequence"/>
</dbReference>
<keyword evidence="1" id="KW-1133">Transmembrane helix</keyword>
<dbReference type="PANTHER" id="PTHR36480:SF3">
    <property type="entry name" value="OS06G0118900 PROTEIN"/>
    <property type="match status" value="1"/>
</dbReference>
<gene>
    <name evidence="2" type="ORF">NCGR_LOCUS62043</name>
</gene>
<dbReference type="AlphaFoldDB" id="A0A811SAM5"/>
<dbReference type="PANTHER" id="PTHR36480">
    <property type="entry name" value="OS06G0118900 PROTEIN-RELATED"/>
    <property type="match status" value="1"/>
</dbReference>
<evidence type="ECO:0000256" key="1">
    <source>
        <dbReference type="SAM" id="Phobius"/>
    </source>
</evidence>
<proteinExistence type="predicted"/>
<evidence type="ECO:0000313" key="2">
    <source>
        <dbReference type="EMBL" id="CAD6337945.1"/>
    </source>
</evidence>
<evidence type="ECO:0008006" key="4">
    <source>
        <dbReference type="Google" id="ProtNLM"/>
    </source>
</evidence>
<keyword evidence="1" id="KW-0812">Transmembrane</keyword>
<evidence type="ECO:0000313" key="3">
    <source>
        <dbReference type="Proteomes" id="UP000604825"/>
    </source>
</evidence>
<name>A0A811SAM5_9POAL</name>
<feature type="transmembrane region" description="Helical" evidence="1">
    <location>
        <begin position="21"/>
        <end position="43"/>
    </location>
</feature>
<accession>A0A811SAM5</accession>